<keyword evidence="9" id="KW-1185">Reference proteome</keyword>
<dbReference type="RefSeq" id="WP_308986960.1">
    <property type="nucleotide sequence ID" value="NZ_CP101873.1"/>
</dbReference>
<evidence type="ECO:0000256" key="2">
    <source>
        <dbReference type="ARBA" id="ARBA00012438"/>
    </source>
</evidence>
<comment type="catalytic activity">
    <reaction evidence="1">
        <text>ATP + protein L-histidine = ADP + protein N-phospho-L-histidine.</text>
        <dbReference type="EC" id="2.7.13.3"/>
    </reaction>
</comment>
<dbReference type="GeneID" id="84216644"/>
<dbReference type="PROSITE" id="PS50109">
    <property type="entry name" value="HIS_KIN"/>
    <property type="match status" value="1"/>
</dbReference>
<dbReference type="EMBL" id="CP101873">
    <property type="protein sequence ID" value="WMT10230.1"/>
    <property type="molecule type" value="Genomic_DNA"/>
</dbReference>
<evidence type="ECO:0000256" key="4">
    <source>
        <dbReference type="ARBA" id="ARBA00022741"/>
    </source>
</evidence>
<evidence type="ECO:0000256" key="3">
    <source>
        <dbReference type="ARBA" id="ARBA00022679"/>
    </source>
</evidence>
<dbReference type="PRINTS" id="PR00344">
    <property type="entry name" value="BCTRLSENSOR"/>
</dbReference>
<evidence type="ECO:0000256" key="5">
    <source>
        <dbReference type="ARBA" id="ARBA00022777"/>
    </source>
</evidence>
<keyword evidence="6 8" id="KW-0067">ATP-binding</keyword>
<dbReference type="GO" id="GO:0004673">
    <property type="term" value="F:protein histidine kinase activity"/>
    <property type="evidence" value="ECO:0007669"/>
    <property type="project" value="UniProtKB-EC"/>
</dbReference>
<name>A0AAF0T3D2_9EURY</name>
<evidence type="ECO:0000256" key="6">
    <source>
        <dbReference type="ARBA" id="ARBA00022840"/>
    </source>
</evidence>
<accession>A0AAF0T3D2</accession>
<reference evidence="8 9" key="1">
    <citation type="submission" date="2022-07" db="EMBL/GenBank/DDBJ databases">
        <title>Two temperate virus in Haloterrigena jeotgali A29.</title>
        <authorList>
            <person name="Deng X."/>
        </authorList>
    </citation>
    <scope>NUCLEOTIDE SEQUENCE [LARGE SCALE GENOMIC DNA]</scope>
    <source>
        <strain evidence="8 9">A29</strain>
    </source>
</reference>
<dbReference type="AlphaFoldDB" id="A0AAF0T3D2"/>
<gene>
    <name evidence="8" type="ORF">NP511_21850</name>
</gene>
<keyword evidence="5" id="KW-0418">Kinase</keyword>
<dbReference type="EC" id="2.7.13.3" evidence="2"/>
<protein>
    <recommendedName>
        <fullName evidence="2">histidine kinase</fullName>
        <ecNumber evidence="2">2.7.13.3</ecNumber>
    </recommendedName>
</protein>
<dbReference type="SUPFAM" id="SSF55874">
    <property type="entry name" value="ATPase domain of HSP90 chaperone/DNA topoisomerase II/histidine kinase"/>
    <property type="match status" value="1"/>
</dbReference>
<dbReference type="InterPro" id="IPR036890">
    <property type="entry name" value="HATPase_C_sf"/>
</dbReference>
<dbReference type="Proteomes" id="UP001224926">
    <property type="component" value="Chromosome"/>
</dbReference>
<dbReference type="PANTHER" id="PTHR44936:SF10">
    <property type="entry name" value="SENSOR PROTEIN RSTB"/>
    <property type="match status" value="1"/>
</dbReference>
<evidence type="ECO:0000256" key="1">
    <source>
        <dbReference type="ARBA" id="ARBA00000085"/>
    </source>
</evidence>
<proteinExistence type="predicted"/>
<evidence type="ECO:0000259" key="7">
    <source>
        <dbReference type="PROSITE" id="PS50109"/>
    </source>
</evidence>
<dbReference type="GO" id="GO:0005524">
    <property type="term" value="F:ATP binding"/>
    <property type="evidence" value="ECO:0007669"/>
    <property type="project" value="UniProtKB-KW"/>
</dbReference>
<sequence>MTASAGSPEPVDLAAVAREVVEEYRTANRPCEISLSCPGEILVSSHRSVVRRVLSELVDNAITHADRSPRIEITARASPDGTAELVVADDGPGIPARERKILDNGTETQLEHGSGIGLWFVNWAVTQLGGDLSFRENEPTGSVVTVRLYDTEYTS</sequence>
<dbReference type="InterPro" id="IPR004358">
    <property type="entry name" value="Sig_transdc_His_kin-like_C"/>
</dbReference>
<dbReference type="PANTHER" id="PTHR44936">
    <property type="entry name" value="SENSOR PROTEIN CREC"/>
    <property type="match status" value="1"/>
</dbReference>
<dbReference type="Pfam" id="PF02518">
    <property type="entry name" value="HATPase_c"/>
    <property type="match status" value="1"/>
</dbReference>
<dbReference type="InterPro" id="IPR005467">
    <property type="entry name" value="His_kinase_dom"/>
</dbReference>
<evidence type="ECO:0000313" key="9">
    <source>
        <dbReference type="Proteomes" id="UP001224926"/>
    </source>
</evidence>
<keyword evidence="4" id="KW-0547">Nucleotide-binding</keyword>
<organism evidence="8 9">
    <name type="scientific">Natrinema thermotolerans</name>
    <dbReference type="NCBI Taxonomy" id="121872"/>
    <lineage>
        <taxon>Archaea</taxon>
        <taxon>Methanobacteriati</taxon>
        <taxon>Methanobacteriota</taxon>
        <taxon>Stenosarchaea group</taxon>
        <taxon>Halobacteria</taxon>
        <taxon>Halobacteriales</taxon>
        <taxon>Natrialbaceae</taxon>
        <taxon>Natrinema</taxon>
    </lineage>
</organism>
<keyword evidence="3" id="KW-0808">Transferase</keyword>
<dbReference type="CDD" id="cd00075">
    <property type="entry name" value="HATPase"/>
    <property type="match status" value="1"/>
</dbReference>
<feature type="domain" description="Histidine kinase" evidence="7">
    <location>
        <begin position="1"/>
        <end position="152"/>
    </location>
</feature>
<dbReference type="InterPro" id="IPR003594">
    <property type="entry name" value="HATPase_dom"/>
</dbReference>
<dbReference type="SMART" id="SM00387">
    <property type="entry name" value="HATPase_c"/>
    <property type="match status" value="1"/>
</dbReference>
<dbReference type="InterPro" id="IPR050980">
    <property type="entry name" value="2C_sensor_his_kinase"/>
</dbReference>
<evidence type="ECO:0000313" key="8">
    <source>
        <dbReference type="EMBL" id="WMT10230.1"/>
    </source>
</evidence>
<dbReference type="Gene3D" id="3.30.565.10">
    <property type="entry name" value="Histidine kinase-like ATPase, C-terminal domain"/>
    <property type="match status" value="1"/>
</dbReference>